<protein>
    <submittedName>
        <fullName evidence="6">Transcriptional regulator, MarR family</fullName>
    </submittedName>
</protein>
<keyword evidence="3" id="KW-0804">Transcription</keyword>
<dbReference type="KEGG" id="bpt:Bpet3728"/>
<evidence type="ECO:0000256" key="1">
    <source>
        <dbReference type="ARBA" id="ARBA00023015"/>
    </source>
</evidence>
<gene>
    <name evidence="6" type="ordered locus">Bpet3728</name>
</gene>
<evidence type="ECO:0000313" key="7">
    <source>
        <dbReference type="Proteomes" id="UP000001225"/>
    </source>
</evidence>
<dbReference type="SUPFAM" id="SSF46785">
    <property type="entry name" value="Winged helix' DNA-binding domain"/>
    <property type="match status" value="1"/>
</dbReference>
<dbReference type="GO" id="GO:0003677">
    <property type="term" value="F:DNA binding"/>
    <property type="evidence" value="ECO:0007669"/>
    <property type="project" value="UniProtKB-KW"/>
</dbReference>
<dbReference type="InterPro" id="IPR000835">
    <property type="entry name" value="HTH_MarR-typ"/>
</dbReference>
<dbReference type="Pfam" id="PF12802">
    <property type="entry name" value="MarR_2"/>
    <property type="match status" value="1"/>
</dbReference>
<feature type="domain" description="HTH marR-type" evidence="5">
    <location>
        <begin position="23"/>
        <end position="153"/>
    </location>
</feature>
<dbReference type="InterPro" id="IPR036390">
    <property type="entry name" value="WH_DNA-bd_sf"/>
</dbReference>
<dbReference type="Proteomes" id="UP000001225">
    <property type="component" value="Chromosome"/>
</dbReference>
<dbReference type="PROSITE" id="PS01117">
    <property type="entry name" value="HTH_MARR_1"/>
    <property type="match status" value="1"/>
</dbReference>
<sequence>MSKLKKGEDEKASRNCRGLEARQARRHHGLSGGDFGHSAAHTIRVSGGARLCRVSRQLSRCARSTRRCVPPLPLAGASVSDLARRAGMAKQSMGYLVDSLLEVGYLDAAQSVTDRRAKLVRLSNKGMQMQSRAIEIGLAIEAEWARCMGEVEMGALRALLKVLAESIPETNGAGDLPAQSPLTNTSTKKEIA</sequence>
<accession>A9I2K7</accession>
<dbReference type="Gene3D" id="1.10.10.10">
    <property type="entry name" value="Winged helix-like DNA-binding domain superfamily/Winged helix DNA-binding domain"/>
    <property type="match status" value="1"/>
</dbReference>
<dbReference type="eggNOG" id="COG1846">
    <property type="taxonomic scope" value="Bacteria"/>
</dbReference>
<keyword evidence="2" id="KW-0238">DNA-binding</keyword>
<evidence type="ECO:0000256" key="3">
    <source>
        <dbReference type="ARBA" id="ARBA00023163"/>
    </source>
</evidence>
<dbReference type="EMBL" id="AM902716">
    <property type="protein sequence ID" value="CAP44071.1"/>
    <property type="molecule type" value="Genomic_DNA"/>
</dbReference>
<organism evidence="6 7">
    <name type="scientific">Bordetella petrii (strain ATCC BAA-461 / DSM 12804 / CCUG 43448 / CIP 107267 / Se-1111R)</name>
    <dbReference type="NCBI Taxonomy" id="340100"/>
    <lineage>
        <taxon>Bacteria</taxon>
        <taxon>Pseudomonadati</taxon>
        <taxon>Pseudomonadota</taxon>
        <taxon>Betaproteobacteria</taxon>
        <taxon>Burkholderiales</taxon>
        <taxon>Alcaligenaceae</taxon>
        <taxon>Bordetella</taxon>
    </lineage>
</organism>
<dbReference type="STRING" id="94624.Bpet3728"/>
<evidence type="ECO:0000313" key="6">
    <source>
        <dbReference type="EMBL" id="CAP44071.1"/>
    </source>
</evidence>
<reference evidence="6 7" key="1">
    <citation type="journal article" date="2008" name="BMC Genomics">
        <title>The missing link: Bordetella petrii is endowed with both the metabolic versatility of environmental bacteria and virulence traits of pathogenic Bordetellae.</title>
        <authorList>
            <person name="Gross R."/>
            <person name="Guzman C.A."/>
            <person name="Sebaihia M."/>
            <person name="Martins Dos Santos V.A."/>
            <person name="Pieper D.H."/>
            <person name="Koebnik R."/>
            <person name="Lechner M."/>
            <person name="Bartels D."/>
            <person name="Buhrmester J."/>
            <person name="Choudhuri J.V."/>
            <person name="Ebensen T."/>
            <person name="Gaigalat L."/>
            <person name="Herrmann S."/>
            <person name="Khachane A.N."/>
            <person name="Larisch C."/>
            <person name="Link S."/>
            <person name="Linke B."/>
            <person name="Meyer F."/>
            <person name="Mormann S."/>
            <person name="Nakunst D."/>
            <person name="Rueckert C."/>
            <person name="Schneiker-Bekel S."/>
            <person name="Schulze K."/>
            <person name="Vorhoelter F.J."/>
            <person name="Yevsa T."/>
            <person name="Engle J.T."/>
            <person name="Goldman W.E."/>
            <person name="Puehler A."/>
            <person name="Goebel U.B."/>
            <person name="Goesmann A."/>
            <person name="Bloecker H."/>
            <person name="Kaiser O."/>
            <person name="Martinez-Arias R."/>
        </authorList>
    </citation>
    <scope>NUCLEOTIDE SEQUENCE [LARGE SCALE GENOMIC DNA]</scope>
    <source>
        <strain evidence="7">ATCC BAA-461 / DSM 12804 / CCUG 43448 / CIP 107267 / Se-1111R</strain>
    </source>
</reference>
<dbReference type="InterPro" id="IPR036388">
    <property type="entry name" value="WH-like_DNA-bd_sf"/>
</dbReference>
<dbReference type="GO" id="GO:0003700">
    <property type="term" value="F:DNA-binding transcription factor activity"/>
    <property type="evidence" value="ECO:0007669"/>
    <property type="project" value="InterPro"/>
</dbReference>
<evidence type="ECO:0000256" key="2">
    <source>
        <dbReference type="ARBA" id="ARBA00023125"/>
    </source>
</evidence>
<keyword evidence="1" id="KW-0805">Transcription regulation</keyword>
<dbReference type="AlphaFoldDB" id="A9I2K7"/>
<dbReference type="InterPro" id="IPR023187">
    <property type="entry name" value="Tscrpt_reg_MarR-type_CS"/>
</dbReference>
<feature type="region of interest" description="Disordered" evidence="4">
    <location>
        <begin position="172"/>
        <end position="192"/>
    </location>
</feature>
<proteinExistence type="predicted"/>
<evidence type="ECO:0000259" key="5">
    <source>
        <dbReference type="SMART" id="SM00347"/>
    </source>
</evidence>
<evidence type="ECO:0000256" key="4">
    <source>
        <dbReference type="SAM" id="MobiDB-lite"/>
    </source>
</evidence>
<keyword evidence="7" id="KW-1185">Reference proteome</keyword>
<dbReference type="SMART" id="SM00347">
    <property type="entry name" value="HTH_MARR"/>
    <property type="match status" value="1"/>
</dbReference>
<name>A9I2K7_BORPD</name>